<dbReference type="SUPFAM" id="SSF52949">
    <property type="entry name" value="Macro domain-like"/>
    <property type="match status" value="1"/>
</dbReference>
<dbReference type="Pfam" id="PF01661">
    <property type="entry name" value="Macro"/>
    <property type="match status" value="1"/>
</dbReference>
<dbReference type="STRING" id="1036779.SAMN04515666_104334"/>
<accession>A0A1H7RC14</accession>
<dbReference type="AlphaFoldDB" id="A0A1H7RC14"/>
<dbReference type="Proteomes" id="UP000199664">
    <property type="component" value="Unassembled WGS sequence"/>
</dbReference>
<evidence type="ECO:0000256" key="1">
    <source>
        <dbReference type="ARBA" id="ARBA00035885"/>
    </source>
</evidence>
<protein>
    <submittedName>
        <fullName evidence="3">O-acetyl-ADP-ribose deacetylase (Regulator of RNase III), contains Macro domain</fullName>
    </submittedName>
</protein>
<dbReference type="OrthoDB" id="9780211at2"/>
<gene>
    <name evidence="3" type="ORF">SAMN04515666_104334</name>
</gene>
<dbReference type="InterPro" id="IPR050892">
    <property type="entry name" value="ADP-ribose_metab_enzymes"/>
</dbReference>
<dbReference type="SMART" id="SM00506">
    <property type="entry name" value="A1pp"/>
    <property type="match status" value="1"/>
</dbReference>
<sequence length="305" mass="34940">MLTYVRTNLFDSPAQTLVNTVNTVGVMGKGIALQFRERYPKMFLAYREICKSGTLDVGKLHLWKDNDHWILNFPTKTTWKNPSKIEYITSGLDTFVESYKDMGISSISFPPLGCGNGNLDWLEVKPIMERYLSKLDIQVYVHDKQVTRGFVPEHREKHVDRIPTTFEEFLVDIRDQMRSTSGNFLTLKGRSRFCASWHDDGGILIDRSSGHDVIRPEHIEWAWVSLQSGILSVDQFPGRDSQKSKSYLFSILSELPYIHVAEINKPQWNANIPAHGLYIKRSDRTQGKVVVGKNSDSEQQQCLSL</sequence>
<proteinExistence type="predicted"/>
<dbReference type="PROSITE" id="PS51154">
    <property type="entry name" value="MACRO"/>
    <property type="match status" value="1"/>
</dbReference>
<comment type="catalytic activity">
    <reaction evidence="1">
        <text>an N-(ADP-alpha-D-ribosyl)-thymidine in DNA + H2O = a thymidine in DNA + ADP-D-ribose</text>
        <dbReference type="Rhea" id="RHEA:71655"/>
        <dbReference type="Rhea" id="RHEA-COMP:13556"/>
        <dbReference type="Rhea" id="RHEA-COMP:18051"/>
        <dbReference type="ChEBI" id="CHEBI:15377"/>
        <dbReference type="ChEBI" id="CHEBI:57967"/>
        <dbReference type="ChEBI" id="CHEBI:137386"/>
        <dbReference type="ChEBI" id="CHEBI:191199"/>
    </reaction>
    <physiologicalReaction direction="left-to-right" evidence="1">
        <dbReference type="Rhea" id="RHEA:71656"/>
    </physiologicalReaction>
</comment>
<organism evidence="3 4">
    <name type="scientific">Bosea lupini</name>
    <dbReference type="NCBI Taxonomy" id="1036779"/>
    <lineage>
        <taxon>Bacteria</taxon>
        <taxon>Pseudomonadati</taxon>
        <taxon>Pseudomonadota</taxon>
        <taxon>Alphaproteobacteria</taxon>
        <taxon>Hyphomicrobiales</taxon>
        <taxon>Boseaceae</taxon>
        <taxon>Bosea</taxon>
    </lineage>
</organism>
<dbReference type="RefSeq" id="WP_091835370.1">
    <property type="nucleotide sequence ID" value="NZ_FOAN01000004.1"/>
</dbReference>
<feature type="domain" description="Macro" evidence="2">
    <location>
        <begin position="1"/>
        <end position="148"/>
    </location>
</feature>
<dbReference type="InterPro" id="IPR043472">
    <property type="entry name" value="Macro_dom-like"/>
</dbReference>
<dbReference type="GO" id="GO:0140291">
    <property type="term" value="P:peptidyl-glutamate ADP-deribosylation"/>
    <property type="evidence" value="ECO:0007669"/>
    <property type="project" value="TreeGrafter"/>
</dbReference>
<evidence type="ECO:0000313" key="3">
    <source>
        <dbReference type="EMBL" id="SEL57733.1"/>
    </source>
</evidence>
<dbReference type="EMBL" id="FOAN01000004">
    <property type="protein sequence ID" value="SEL57733.1"/>
    <property type="molecule type" value="Genomic_DNA"/>
</dbReference>
<name>A0A1H7RC14_9HYPH</name>
<evidence type="ECO:0000259" key="2">
    <source>
        <dbReference type="PROSITE" id="PS51154"/>
    </source>
</evidence>
<dbReference type="InterPro" id="IPR002589">
    <property type="entry name" value="Macro_dom"/>
</dbReference>
<dbReference type="PANTHER" id="PTHR12521:SF0">
    <property type="entry name" value="ADP-RIBOSE GLYCOHYDROLASE OARD1"/>
    <property type="match status" value="1"/>
</dbReference>
<dbReference type="CDD" id="cd02901">
    <property type="entry name" value="Macro_Poa1p-like"/>
    <property type="match status" value="1"/>
</dbReference>
<dbReference type="Gene3D" id="3.40.220.10">
    <property type="entry name" value="Leucine Aminopeptidase, subunit E, domain 1"/>
    <property type="match status" value="1"/>
</dbReference>
<evidence type="ECO:0000313" key="4">
    <source>
        <dbReference type="Proteomes" id="UP000199664"/>
    </source>
</evidence>
<keyword evidence="4" id="KW-1185">Reference proteome</keyword>
<dbReference type="PANTHER" id="PTHR12521">
    <property type="entry name" value="PROTEIN C6ORF130"/>
    <property type="match status" value="1"/>
</dbReference>
<reference evidence="4" key="1">
    <citation type="submission" date="2016-10" db="EMBL/GenBank/DDBJ databases">
        <authorList>
            <person name="Varghese N."/>
            <person name="Submissions S."/>
        </authorList>
    </citation>
    <scope>NUCLEOTIDE SEQUENCE [LARGE SCALE GENOMIC DNA]</scope>
    <source>
        <strain evidence="4">LMG 26383,CCUG 61248,R- 45681</strain>
    </source>
</reference>